<gene>
    <name evidence="2" type="ORF">EYC84_010495</name>
</gene>
<name>A0A5M9JKA8_MONFR</name>
<reference evidence="2 3" key="1">
    <citation type="submission" date="2019-06" db="EMBL/GenBank/DDBJ databases">
        <title>Genome Sequence of the Brown Rot Fungal Pathogen Monilinia fructicola.</title>
        <authorList>
            <person name="De Miccolis Angelini R.M."/>
            <person name="Landi L."/>
            <person name="Abate D."/>
            <person name="Pollastro S."/>
            <person name="Romanazzi G."/>
            <person name="Faretra F."/>
        </authorList>
    </citation>
    <scope>NUCLEOTIDE SEQUENCE [LARGE SCALE GENOMIC DNA]</scope>
    <source>
        <strain evidence="2 3">Mfrc123</strain>
    </source>
</reference>
<feature type="compositionally biased region" description="Polar residues" evidence="1">
    <location>
        <begin position="19"/>
        <end position="35"/>
    </location>
</feature>
<feature type="region of interest" description="Disordered" evidence="1">
    <location>
        <begin position="1"/>
        <end position="73"/>
    </location>
</feature>
<protein>
    <submittedName>
        <fullName evidence="2">Uncharacterized protein</fullName>
    </submittedName>
</protein>
<organism evidence="2 3">
    <name type="scientific">Monilinia fructicola</name>
    <name type="common">Brown rot fungus</name>
    <name type="synonym">Ciboria fructicola</name>
    <dbReference type="NCBI Taxonomy" id="38448"/>
    <lineage>
        <taxon>Eukaryota</taxon>
        <taxon>Fungi</taxon>
        <taxon>Dikarya</taxon>
        <taxon>Ascomycota</taxon>
        <taxon>Pezizomycotina</taxon>
        <taxon>Leotiomycetes</taxon>
        <taxon>Helotiales</taxon>
        <taxon>Sclerotiniaceae</taxon>
        <taxon>Monilinia</taxon>
    </lineage>
</organism>
<dbReference type="Proteomes" id="UP000322873">
    <property type="component" value="Unassembled WGS sequence"/>
</dbReference>
<dbReference type="VEuPathDB" id="FungiDB:MFRU_040g00140"/>
<evidence type="ECO:0000256" key="1">
    <source>
        <dbReference type="SAM" id="MobiDB-lite"/>
    </source>
</evidence>
<comment type="caution">
    <text evidence="2">The sequence shown here is derived from an EMBL/GenBank/DDBJ whole genome shotgun (WGS) entry which is preliminary data.</text>
</comment>
<keyword evidence="3" id="KW-1185">Reference proteome</keyword>
<sequence length="207" mass="22562">MKPPSRGRSRPSTPGILFLNTTSLNGSPKHSSNTADIIKSLTPDALNSTPHSSVRIRRPGEPESASRSKTSLTLSLPEEETFGQPSIDLPGLNIARDFGFGLGIGSRTSRIEERRSVVVVVEEMKEGCKESFENVNLDVYNRQVECLGSNLGLKENDPGSIKERRIAAMLDQREEGEGEGEGEGENNRFCGLLKKIWGNGARKCCCS</sequence>
<proteinExistence type="predicted"/>
<evidence type="ECO:0000313" key="2">
    <source>
        <dbReference type="EMBL" id="KAA8567485.1"/>
    </source>
</evidence>
<dbReference type="AlphaFoldDB" id="A0A5M9JKA8"/>
<evidence type="ECO:0000313" key="3">
    <source>
        <dbReference type="Proteomes" id="UP000322873"/>
    </source>
</evidence>
<accession>A0A5M9JKA8</accession>
<dbReference type="EMBL" id="VICG01000011">
    <property type="protein sequence ID" value="KAA8567485.1"/>
    <property type="molecule type" value="Genomic_DNA"/>
</dbReference>